<sequence length="175" mass="18783">MRFTYPPYNIRASLVLKLCLGTQEPAGQAEERRPEAKSQLPTSNVASHLPNGQLILPNGASHLPNGQLILPNGASTADPKSAGSHFPRGIRRAFDVSVRLSYRKRAPIPPYKIPRNNGVGVGWNRCAPSAFVSRTALPHTGVACRRQESHAYKGTGNLGAVGLAICQMASSSCRM</sequence>
<accession>A0A450SK71</accession>
<evidence type="ECO:0000256" key="1">
    <source>
        <dbReference type="SAM" id="MobiDB-lite"/>
    </source>
</evidence>
<name>A0A450SK71_9GAMM</name>
<feature type="region of interest" description="Disordered" evidence="1">
    <location>
        <begin position="66"/>
        <end position="86"/>
    </location>
</feature>
<dbReference type="EMBL" id="CAADEY010000041">
    <property type="protein sequence ID" value="VFJ53891.1"/>
    <property type="molecule type" value="Genomic_DNA"/>
</dbReference>
<organism evidence="2">
    <name type="scientific">Candidatus Kentrum sp. DK</name>
    <dbReference type="NCBI Taxonomy" id="2126562"/>
    <lineage>
        <taxon>Bacteria</taxon>
        <taxon>Pseudomonadati</taxon>
        <taxon>Pseudomonadota</taxon>
        <taxon>Gammaproteobacteria</taxon>
        <taxon>Candidatus Kentrum</taxon>
    </lineage>
</organism>
<reference evidence="2" key="1">
    <citation type="submission" date="2019-02" db="EMBL/GenBank/DDBJ databases">
        <authorList>
            <person name="Gruber-Vodicka R. H."/>
            <person name="Seah K. B. B."/>
        </authorList>
    </citation>
    <scope>NUCLEOTIDE SEQUENCE</scope>
    <source>
        <strain evidence="2">BECK_DK161</strain>
    </source>
</reference>
<protein>
    <submittedName>
        <fullName evidence="2">Uncharacterized protein</fullName>
    </submittedName>
</protein>
<feature type="region of interest" description="Disordered" evidence="1">
    <location>
        <begin position="26"/>
        <end position="51"/>
    </location>
</feature>
<dbReference type="AlphaFoldDB" id="A0A450SK71"/>
<proteinExistence type="predicted"/>
<evidence type="ECO:0000313" key="2">
    <source>
        <dbReference type="EMBL" id="VFJ53891.1"/>
    </source>
</evidence>
<gene>
    <name evidence="2" type="ORF">BECKDK2373C_GA0170839_10418</name>
</gene>